<protein>
    <submittedName>
        <fullName evidence="3">Uncharacterized protein LOC130500698</fullName>
    </submittedName>
    <submittedName>
        <fullName evidence="4">Uncharacterized protein LOC130505386</fullName>
    </submittedName>
</protein>
<evidence type="ECO:0000256" key="1">
    <source>
        <dbReference type="SAM" id="Phobius"/>
    </source>
</evidence>
<dbReference type="PANTHER" id="PTHR35497:SF2">
    <property type="entry name" value="C2H2-TYPE DOMAIN-CONTAINING PROTEIN"/>
    <property type="match status" value="1"/>
</dbReference>
<feature type="transmembrane region" description="Helical" evidence="1">
    <location>
        <begin position="12"/>
        <end position="31"/>
    </location>
</feature>
<dbReference type="Proteomes" id="UP000504610">
    <property type="component" value="Unplaced"/>
</dbReference>
<sequence>MKTGKLACGSRNLLGAFHLFHVSCVVHWFLFCESEILGSKMVCGKGKKRCTKQSGANMNGLVSNVSWQIFSVFCPECQGTGINIEGDEIERHVSAFSGMEVRGESE</sequence>
<keyword evidence="1" id="KW-0812">Transmembrane</keyword>
<dbReference type="AlphaFoldDB" id="A0A9W3CJ49"/>
<keyword evidence="1" id="KW-1133">Transmembrane helix</keyword>
<keyword evidence="1" id="KW-0472">Membrane</keyword>
<dbReference type="PANTHER" id="PTHR35497">
    <property type="entry name" value="ACYL-UDP-N-ACETYLGLUCOSAMINE O-ACYLTRANSFERASE"/>
    <property type="match status" value="1"/>
</dbReference>
<evidence type="ECO:0000313" key="3">
    <source>
        <dbReference type="RefSeq" id="XP_056851633.1"/>
    </source>
</evidence>
<reference evidence="3 4" key="1">
    <citation type="submission" date="2025-04" db="UniProtKB">
        <authorList>
            <consortium name="RefSeq"/>
        </authorList>
    </citation>
    <scope>IDENTIFICATION</scope>
    <source>
        <tissue evidence="3 4">Leaf</tissue>
    </source>
</reference>
<dbReference type="KEGG" id="rsz:130500698"/>
<keyword evidence="2" id="KW-1185">Reference proteome</keyword>
<dbReference type="GeneID" id="130500698"/>
<accession>A0A9W3CJ49</accession>
<evidence type="ECO:0000313" key="2">
    <source>
        <dbReference type="Proteomes" id="UP000504610"/>
    </source>
</evidence>
<dbReference type="RefSeq" id="XP_056851633.1">
    <property type="nucleotide sequence ID" value="XM_056995653.1"/>
</dbReference>
<proteinExistence type="predicted"/>
<name>A0A9W3CJ49_RAPSA</name>
<evidence type="ECO:0000313" key="4">
    <source>
        <dbReference type="RefSeq" id="XP_056855960.1"/>
    </source>
</evidence>
<dbReference type="OrthoDB" id="1876367at2759"/>
<dbReference type="KEGG" id="rsz:130505386"/>
<organism evidence="2 3">
    <name type="scientific">Raphanus sativus</name>
    <name type="common">Radish</name>
    <name type="synonym">Raphanus raphanistrum var. sativus</name>
    <dbReference type="NCBI Taxonomy" id="3726"/>
    <lineage>
        <taxon>Eukaryota</taxon>
        <taxon>Viridiplantae</taxon>
        <taxon>Streptophyta</taxon>
        <taxon>Embryophyta</taxon>
        <taxon>Tracheophyta</taxon>
        <taxon>Spermatophyta</taxon>
        <taxon>Magnoliopsida</taxon>
        <taxon>eudicotyledons</taxon>
        <taxon>Gunneridae</taxon>
        <taxon>Pentapetalae</taxon>
        <taxon>rosids</taxon>
        <taxon>malvids</taxon>
        <taxon>Brassicales</taxon>
        <taxon>Brassicaceae</taxon>
        <taxon>Brassiceae</taxon>
        <taxon>Raphanus</taxon>
    </lineage>
</organism>
<dbReference type="RefSeq" id="XP_056855960.1">
    <property type="nucleotide sequence ID" value="XM_056999980.1"/>
</dbReference>
<gene>
    <name evidence="3" type="primary">LOC130500698</name>
    <name evidence="4" type="synonym">LOC130505386</name>
</gene>